<dbReference type="CDD" id="cd09126">
    <property type="entry name" value="PLDc_C_DEXD_like"/>
    <property type="match status" value="1"/>
</dbReference>
<dbReference type="Pfam" id="PF22548">
    <property type="entry name" value="AEP-TOTE"/>
    <property type="match status" value="1"/>
</dbReference>
<dbReference type="GO" id="GO:0003677">
    <property type="term" value="F:DNA binding"/>
    <property type="evidence" value="ECO:0007669"/>
    <property type="project" value="InterPro"/>
</dbReference>
<keyword evidence="3" id="KW-0067">ATP-binding</keyword>
<dbReference type="InterPro" id="IPR050742">
    <property type="entry name" value="Helicase_Restrict-Modif_Enz"/>
</dbReference>
<evidence type="ECO:0000313" key="3">
    <source>
        <dbReference type="EMBL" id="MST82542.1"/>
    </source>
</evidence>
<dbReference type="InterPro" id="IPR027417">
    <property type="entry name" value="P-loop_NTPase"/>
</dbReference>
<keyword evidence="3" id="KW-0547">Nucleotide-binding</keyword>
<dbReference type="SUPFAM" id="SSF52540">
    <property type="entry name" value="P-loop containing nucleoside triphosphate hydrolases"/>
    <property type="match status" value="2"/>
</dbReference>
<keyword evidence="1" id="KW-0175">Coiled coil</keyword>
<dbReference type="Gene3D" id="3.40.50.300">
    <property type="entry name" value="P-loop containing nucleotide triphosphate hydrolases"/>
    <property type="match status" value="2"/>
</dbReference>
<dbReference type="PROSITE" id="PS51192">
    <property type="entry name" value="HELICASE_ATP_BIND_1"/>
    <property type="match status" value="1"/>
</dbReference>
<accession>A0A7X2P967</accession>
<dbReference type="Gene3D" id="3.30.870.10">
    <property type="entry name" value="Endonuclease Chain A"/>
    <property type="match status" value="1"/>
</dbReference>
<evidence type="ECO:0000259" key="2">
    <source>
        <dbReference type="PROSITE" id="PS51192"/>
    </source>
</evidence>
<dbReference type="GO" id="GO:0005524">
    <property type="term" value="F:ATP binding"/>
    <property type="evidence" value="ECO:0007669"/>
    <property type="project" value="InterPro"/>
</dbReference>
<dbReference type="Pfam" id="PF04851">
    <property type="entry name" value="ResIII"/>
    <property type="match status" value="1"/>
</dbReference>
<feature type="domain" description="Helicase ATP-binding" evidence="2">
    <location>
        <begin position="467"/>
        <end position="633"/>
    </location>
</feature>
<keyword evidence="4" id="KW-1185">Reference proteome</keyword>
<dbReference type="EMBL" id="VUMV01000007">
    <property type="protein sequence ID" value="MST82542.1"/>
    <property type="molecule type" value="Genomic_DNA"/>
</dbReference>
<dbReference type="PANTHER" id="PTHR47396:SF1">
    <property type="entry name" value="ATP-DEPENDENT HELICASE IRC3-RELATED"/>
    <property type="match status" value="1"/>
</dbReference>
<sequence length="992" mass="113206">MSEKDKDTRQLLERISRLEKENSLLKKILENARIDYKTVISDEPSGYSEQYDPDQGGRIHPIEVTDKVANQFFMLFCRGRKEVYELRYTNPKTGRTGYYTQCFNRWDRECHKQKKDNVRCKDCEIQAYKPLNYHLIKAHMEGNDSYGNDVIAIYPMLEGNVCQLLVFDFDNHAAGAAQTDYANTDNSWKSEVSALRKICRILGIDCAVERSRSGNGAHLWIFFKKLVPAKLARRFGFALLDKGAESVNLKSFKYYDRMIPAQDMLPKGGLGNVIALPLQGQALKSGNSAFVDEAWNAYPDQLMFLSGVKRLSKAELEKILQKWTGQEITNPESVENEDAEPWEKGNGFHKSEVIGKADLIISNRLYVDTSNISNKMKRDIRRMAAFSNRQYFQNLAMDLPNYNTPRYIYLGSDEGKYIVLPRGLSEKMISKLTQADIPYSIRDKRSEGKPVKVRFNGKLRESQKEAVKAMMAHDNGILHAATAFGKTVVCCNIIAERQVNTLILVDKADLMNQWIERLHEFLVIDEKLPKYKTKSGQIRTRKKLIGNLQGAHDTLTGIVDVAMIRSLKRKDGFHPLLKEYGQVIMDECHHAASDSAIEVLQEVQAKYVYGVTATPKRGDGKEKINEFLLGPIRYRFTEKDRAREQNIGHFVYPRFTQTVAPHHLSKTPYGNAAFELIRNNEVRDAQITEEVAACVKNGRTPVVLTKYVDHAERLAERLKQDADRVILLTGKNGTKARHIQVDDLKHVSKSETLILVGTGSLLGEGFDCPRLDTLFMATPVSGENVVEQYAGRLNRDYKGKKNVIVYDYVDCHIPKFDKMYASRLKAYKKIGYELYSGGEEEADGQINAIYDIETYAETFWHDIELAKYSVVISSPRLNADKVSRLIKTIGKCQENGTKCTIVTWHPDVYGLGKSEARMALLERLRKAGFEIYYLEETCEHFAVIDQNVVWYGSMELLAKPDVEDNLMRVRSDRIAAELLELTFGEEKNMQEW</sequence>
<dbReference type="AlphaFoldDB" id="A0A7X2P967"/>
<dbReference type="GO" id="GO:0004386">
    <property type="term" value="F:helicase activity"/>
    <property type="evidence" value="ECO:0007669"/>
    <property type="project" value="UniProtKB-KW"/>
</dbReference>
<feature type="coiled-coil region" evidence="1">
    <location>
        <begin position="1"/>
        <end position="35"/>
    </location>
</feature>
<dbReference type="CDD" id="cd18785">
    <property type="entry name" value="SF2_C"/>
    <property type="match status" value="1"/>
</dbReference>
<keyword evidence="3" id="KW-0347">Helicase</keyword>
<dbReference type="GO" id="GO:0005829">
    <property type="term" value="C:cytosol"/>
    <property type="evidence" value="ECO:0007669"/>
    <property type="project" value="TreeGrafter"/>
</dbReference>
<dbReference type="PANTHER" id="PTHR47396">
    <property type="entry name" value="TYPE I RESTRICTION ENZYME ECOKI R PROTEIN"/>
    <property type="match status" value="1"/>
</dbReference>
<dbReference type="SMART" id="SM00487">
    <property type="entry name" value="DEXDc"/>
    <property type="match status" value="1"/>
</dbReference>
<dbReference type="InterPro" id="IPR014001">
    <property type="entry name" value="Helicase_ATP-bd"/>
</dbReference>
<dbReference type="InterPro" id="IPR054347">
    <property type="entry name" value="TOTE_primase"/>
</dbReference>
<dbReference type="SUPFAM" id="SSF56024">
    <property type="entry name" value="Phospholipase D/nuclease"/>
    <property type="match status" value="1"/>
</dbReference>
<protein>
    <submittedName>
        <fullName evidence="3">DEAD/DEAH box helicase</fullName>
    </submittedName>
</protein>
<dbReference type="InterPro" id="IPR006935">
    <property type="entry name" value="Helicase/UvrB_N"/>
</dbReference>
<evidence type="ECO:0000313" key="4">
    <source>
        <dbReference type="Proteomes" id="UP000466864"/>
    </source>
</evidence>
<proteinExistence type="predicted"/>
<dbReference type="GO" id="GO:0016787">
    <property type="term" value="F:hydrolase activity"/>
    <property type="evidence" value="ECO:0007669"/>
    <property type="project" value="InterPro"/>
</dbReference>
<reference evidence="3 4" key="1">
    <citation type="submission" date="2019-08" db="EMBL/GenBank/DDBJ databases">
        <title>In-depth cultivation of the pig gut microbiome towards novel bacterial diversity and tailored functional studies.</title>
        <authorList>
            <person name="Wylensek D."/>
            <person name="Hitch T.C.A."/>
            <person name="Clavel T."/>
        </authorList>
    </citation>
    <scope>NUCLEOTIDE SEQUENCE [LARGE SCALE GENOMIC DNA]</scope>
    <source>
        <strain evidence="3 4">Oil+RF-744-WCA-WT-13</strain>
    </source>
</reference>
<dbReference type="CDD" id="cd17926">
    <property type="entry name" value="DEXHc_RE"/>
    <property type="match status" value="1"/>
</dbReference>
<dbReference type="RefSeq" id="WP_154458460.1">
    <property type="nucleotide sequence ID" value="NZ_VUMV01000007.1"/>
</dbReference>
<comment type="caution">
    <text evidence="3">The sequence shown here is derived from an EMBL/GenBank/DDBJ whole genome shotgun (WGS) entry which is preliminary data.</text>
</comment>
<organism evidence="3 4">
    <name type="scientific">Bilifractor porci</name>
    <dbReference type="NCBI Taxonomy" id="2606636"/>
    <lineage>
        <taxon>Bacteria</taxon>
        <taxon>Bacillati</taxon>
        <taxon>Bacillota</taxon>
        <taxon>Clostridia</taxon>
        <taxon>Lachnospirales</taxon>
        <taxon>Lachnospiraceae</taxon>
        <taxon>Bilifractor</taxon>
    </lineage>
</organism>
<dbReference type="Proteomes" id="UP000466864">
    <property type="component" value="Unassembled WGS sequence"/>
</dbReference>
<gene>
    <name evidence="3" type="ORF">FYJ60_09460</name>
</gene>
<evidence type="ECO:0000256" key="1">
    <source>
        <dbReference type="SAM" id="Coils"/>
    </source>
</evidence>
<keyword evidence="3" id="KW-0378">Hydrolase</keyword>
<name>A0A7X2P967_9FIRM</name>